<dbReference type="PANTHER" id="PTHR24096">
    <property type="entry name" value="LONG-CHAIN-FATTY-ACID--COA LIGASE"/>
    <property type="match status" value="1"/>
</dbReference>
<accession>A0ABP9R8Y2</accession>
<evidence type="ECO:0000313" key="4">
    <source>
        <dbReference type="Proteomes" id="UP001428817"/>
    </source>
</evidence>
<keyword evidence="4" id="KW-1185">Reference proteome</keyword>
<dbReference type="InterPro" id="IPR020845">
    <property type="entry name" value="AMP-binding_CS"/>
</dbReference>
<proteinExistence type="predicted"/>
<dbReference type="SUPFAM" id="SSF56801">
    <property type="entry name" value="Acetyl-CoA synthetase-like"/>
    <property type="match status" value="1"/>
</dbReference>
<dbReference type="Pfam" id="PF13193">
    <property type="entry name" value="AMP-binding_C"/>
    <property type="match status" value="1"/>
</dbReference>
<dbReference type="Pfam" id="PF00501">
    <property type="entry name" value="AMP-binding"/>
    <property type="match status" value="1"/>
</dbReference>
<dbReference type="RefSeq" id="WP_185065566.1">
    <property type="nucleotide sequence ID" value="NZ_BAABJP010000055.1"/>
</dbReference>
<dbReference type="InterPro" id="IPR025110">
    <property type="entry name" value="AMP-bd_C"/>
</dbReference>
<sequence length="529" mass="56927">MASTRDSPGPEFPSTWARLDPDKPAVVVLEDGGEPARTLTYAELDQRSLRLARLLHADGLAPGRHIAVLMENRAELFEVCWAAKRSGLYVTVVNTRLNPAEAAYVVRDCGAEALVTSAALGELAAAIVDGTPGVRRRLVVGGELAGHEDYLGALTAVSDGPAPPECEGDTMLYSSGTTGLPKGVKRPLTLAPPGGEFRLRPLLAAMGYGRDTVYLSPAPLYHAAPLGYSMAVHRFGGTVVVMPRFDAEGALRAIQRHRVTHAQFVPTMFIRMLKLPEPVRAGYDHSGLRSVVHAAAPCPVEVKRAMIDWWGPVIWEYYAGTEGNGITCIDSADWLAHPGSVGRALVGQVHVLGERDRELPAGETGTVYFSGGGSFEYHNDPEKTAGSHNARGWSTLGDVGHLDEQGYLYLTDRLSHMIISGGVNIYPQETENVLVLHPAVADAAVFGIPDPEMGEQVKAVVQLVDPATASAELGAELIEYCRTRLAHYKCPRSVDFTEQLPRHDNGKLYKRLLRDAYSGGAPGSTATTR</sequence>
<feature type="domain" description="AMP-dependent synthetase/ligase" evidence="1">
    <location>
        <begin position="16"/>
        <end position="373"/>
    </location>
</feature>
<dbReference type="PANTHER" id="PTHR24096:SF323">
    <property type="entry name" value="BLR3536 PROTEIN"/>
    <property type="match status" value="1"/>
</dbReference>
<feature type="domain" description="AMP-binding enzyme C-terminal" evidence="2">
    <location>
        <begin position="429"/>
        <end position="507"/>
    </location>
</feature>
<dbReference type="PROSITE" id="PS00455">
    <property type="entry name" value="AMP_BINDING"/>
    <property type="match status" value="1"/>
</dbReference>
<evidence type="ECO:0000259" key="2">
    <source>
        <dbReference type="Pfam" id="PF13193"/>
    </source>
</evidence>
<dbReference type="Gene3D" id="3.30.300.30">
    <property type="match status" value="1"/>
</dbReference>
<dbReference type="InterPro" id="IPR045851">
    <property type="entry name" value="AMP-bd_C_sf"/>
</dbReference>
<evidence type="ECO:0000259" key="1">
    <source>
        <dbReference type="Pfam" id="PF00501"/>
    </source>
</evidence>
<protein>
    <submittedName>
        <fullName evidence="3">Acyl-CoA synthetase</fullName>
    </submittedName>
</protein>
<organism evidence="3 4">
    <name type="scientific">Pseudonocardia eucalypti</name>
    <dbReference type="NCBI Taxonomy" id="648755"/>
    <lineage>
        <taxon>Bacteria</taxon>
        <taxon>Bacillati</taxon>
        <taxon>Actinomycetota</taxon>
        <taxon>Actinomycetes</taxon>
        <taxon>Pseudonocardiales</taxon>
        <taxon>Pseudonocardiaceae</taxon>
        <taxon>Pseudonocardia</taxon>
    </lineage>
</organism>
<name>A0ABP9R8Y2_9PSEU</name>
<dbReference type="Gene3D" id="3.40.50.12780">
    <property type="entry name" value="N-terminal domain of ligase-like"/>
    <property type="match status" value="1"/>
</dbReference>
<reference evidence="4" key="1">
    <citation type="journal article" date="2019" name="Int. J. Syst. Evol. Microbiol.">
        <title>The Global Catalogue of Microorganisms (GCM) 10K type strain sequencing project: providing services to taxonomists for standard genome sequencing and annotation.</title>
        <authorList>
            <consortium name="The Broad Institute Genomics Platform"/>
            <consortium name="The Broad Institute Genome Sequencing Center for Infectious Disease"/>
            <person name="Wu L."/>
            <person name="Ma J."/>
        </authorList>
    </citation>
    <scope>NUCLEOTIDE SEQUENCE [LARGE SCALE GENOMIC DNA]</scope>
    <source>
        <strain evidence="4">JCM 18303</strain>
    </source>
</reference>
<dbReference type="InterPro" id="IPR042099">
    <property type="entry name" value="ANL_N_sf"/>
</dbReference>
<dbReference type="InterPro" id="IPR000873">
    <property type="entry name" value="AMP-dep_synth/lig_dom"/>
</dbReference>
<dbReference type="Proteomes" id="UP001428817">
    <property type="component" value="Unassembled WGS sequence"/>
</dbReference>
<comment type="caution">
    <text evidence="3">The sequence shown here is derived from an EMBL/GenBank/DDBJ whole genome shotgun (WGS) entry which is preliminary data.</text>
</comment>
<evidence type="ECO:0000313" key="3">
    <source>
        <dbReference type="EMBL" id="GAA5173274.1"/>
    </source>
</evidence>
<dbReference type="EMBL" id="BAABJP010000055">
    <property type="protein sequence ID" value="GAA5173274.1"/>
    <property type="molecule type" value="Genomic_DNA"/>
</dbReference>
<gene>
    <name evidence="3" type="ORF">GCM10023321_74430</name>
</gene>